<proteinExistence type="evidence at transcript level"/>
<name>Q5D8L7_SCHJA</name>
<evidence type="ECO:0000313" key="1">
    <source>
        <dbReference type="EMBL" id="AAW27839.1"/>
    </source>
</evidence>
<dbReference type="EMBL" id="AY816107">
    <property type="protein sequence ID" value="AAW27839.1"/>
    <property type="molecule type" value="mRNA"/>
</dbReference>
<accession>Q5D8L7</accession>
<reference evidence="1" key="2">
    <citation type="journal article" date="2006" name="PLoS Pathog.">
        <title>New perspectives on host-parasite interplay by comparative transcriptomic and proteomic analyses of Schistosoma japonicum.</title>
        <authorList>
            <person name="Liu F."/>
            <person name="Lu J."/>
            <person name="Hu W."/>
            <person name="Wang S.Y."/>
            <person name="Cui S.J."/>
            <person name="Chi M."/>
            <person name="Yan Q."/>
            <person name="Wang X.R."/>
            <person name="Song H.D."/>
            <person name="Xu X.N."/>
            <person name="Wang J.J."/>
            <person name="Zhang X.L."/>
            <person name="Zhang X."/>
            <person name="Wang Z.Q."/>
            <person name="Xue C.L."/>
            <person name="Brindley P.J."/>
            <person name="McManus D.P."/>
            <person name="Yang P.Y."/>
            <person name="Feng Z."/>
            <person name="Chen Z."/>
            <person name="Han Z.G."/>
        </authorList>
    </citation>
    <scope>NUCLEOTIDE SEQUENCE</scope>
</reference>
<organism evidence="1">
    <name type="scientific">Schistosoma japonicum</name>
    <name type="common">Blood fluke</name>
    <dbReference type="NCBI Taxonomy" id="6182"/>
    <lineage>
        <taxon>Eukaryota</taxon>
        <taxon>Metazoa</taxon>
        <taxon>Spiralia</taxon>
        <taxon>Lophotrochozoa</taxon>
        <taxon>Platyhelminthes</taxon>
        <taxon>Trematoda</taxon>
        <taxon>Digenea</taxon>
        <taxon>Strigeidida</taxon>
        <taxon>Schistosomatoidea</taxon>
        <taxon>Schistosomatidae</taxon>
        <taxon>Schistosoma</taxon>
    </lineage>
</organism>
<sequence length="198" mass="21945">MAWCQGIERLIYSGRLGKGAIGSLQKMCINRIRTCCSPHISFLAIRLLLTCIYANLGRLSDRIQHYRRIHHTQLSDNKPSNDVSNKADTNNKIDSIAMSSEGTSDTMKPISKISDSFPPESLPSSILQDSENIAALTQESLNCLWEKLRGGVSLVNSSIQHTHRSQISCPMSAWTSVIEARLIARLLPLISNDVTQPL</sequence>
<protein>
    <submittedName>
        <fullName evidence="1">SJCHGC08173 protein</fullName>
    </submittedName>
</protein>
<dbReference type="AlphaFoldDB" id="Q5D8L7"/>
<reference evidence="1" key="1">
    <citation type="submission" date="2004-11" db="EMBL/GenBank/DDBJ databases">
        <title>The full-length cDNA sequences of Schistosoma japonicum genes.</title>
        <authorList>
            <person name="Han Z."/>
        </authorList>
    </citation>
    <scope>NUCLEOTIDE SEQUENCE</scope>
</reference>